<sequence>MERHATHTKSIELIDKARENHVILMCIPPHTSHNLQPLDVSFMAPLSCVYSEKSRKWILEHPGRVITVAQAGNSTAFSEKGDTSRKKHENIGEASENAATPDPSGSKVRVDKTSKQSPQTPVQGKTPVGLFSILLKDILPVPDKEIEDPKCKSLDSEDDDPIYDESGGSQDEGSDDDSEITDELEEEDFVIFRFQAKSTFIHYIGKIRKTENDDLEKHKIGNLEVAVTMGLTHHRW</sequence>
<feature type="domain" description="DDE-1" evidence="2">
    <location>
        <begin position="2"/>
        <end position="62"/>
    </location>
</feature>
<protein>
    <recommendedName>
        <fullName evidence="2">DDE-1 domain-containing protein</fullName>
    </recommendedName>
</protein>
<dbReference type="OrthoDB" id="10072016at2759"/>
<dbReference type="EMBL" id="VTPC01080962">
    <property type="protein sequence ID" value="KAF2887947.1"/>
    <property type="molecule type" value="Genomic_DNA"/>
</dbReference>
<organism evidence="3 4">
    <name type="scientific">Ignelater luminosus</name>
    <name type="common">Cucubano</name>
    <name type="synonym">Pyrophorus luminosus</name>
    <dbReference type="NCBI Taxonomy" id="2038154"/>
    <lineage>
        <taxon>Eukaryota</taxon>
        <taxon>Metazoa</taxon>
        <taxon>Ecdysozoa</taxon>
        <taxon>Arthropoda</taxon>
        <taxon>Hexapoda</taxon>
        <taxon>Insecta</taxon>
        <taxon>Pterygota</taxon>
        <taxon>Neoptera</taxon>
        <taxon>Endopterygota</taxon>
        <taxon>Coleoptera</taxon>
        <taxon>Polyphaga</taxon>
        <taxon>Elateriformia</taxon>
        <taxon>Elateroidea</taxon>
        <taxon>Elateridae</taxon>
        <taxon>Agrypninae</taxon>
        <taxon>Pyrophorini</taxon>
        <taxon>Ignelater</taxon>
    </lineage>
</organism>
<evidence type="ECO:0000256" key="1">
    <source>
        <dbReference type="SAM" id="MobiDB-lite"/>
    </source>
</evidence>
<dbReference type="Proteomes" id="UP000801492">
    <property type="component" value="Unassembled WGS sequence"/>
</dbReference>
<dbReference type="Pfam" id="PF03184">
    <property type="entry name" value="DDE_1"/>
    <property type="match status" value="1"/>
</dbReference>
<name>A0A8K0CPJ3_IGNLU</name>
<comment type="caution">
    <text evidence="3">The sequence shown here is derived from an EMBL/GenBank/DDBJ whole genome shotgun (WGS) entry which is preliminary data.</text>
</comment>
<accession>A0A8K0CPJ3</accession>
<evidence type="ECO:0000313" key="4">
    <source>
        <dbReference type="Proteomes" id="UP000801492"/>
    </source>
</evidence>
<dbReference type="GO" id="GO:0003676">
    <property type="term" value="F:nucleic acid binding"/>
    <property type="evidence" value="ECO:0007669"/>
    <property type="project" value="InterPro"/>
</dbReference>
<evidence type="ECO:0000313" key="3">
    <source>
        <dbReference type="EMBL" id="KAF2887947.1"/>
    </source>
</evidence>
<dbReference type="AlphaFoldDB" id="A0A8K0CPJ3"/>
<proteinExistence type="predicted"/>
<feature type="region of interest" description="Disordered" evidence="1">
    <location>
        <begin position="146"/>
        <end position="180"/>
    </location>
</feature>
<feature type="region of interest" description="Disordered" evidence="1">
    <location>
        <begin position="76"/>
        <end position="126"/>
    </location>
</feature>
<keyword evidence="4" id="KW-1185">Reference proteome</keyword>
<evidence type="ECO:0000259" key="2">
    <source>
        <dbReference type="Pfam" id="PF03184"/>
    </source>
</evidence>
<feature type="compositionally biased region" description="Basic and acidic residues" evidence="1">
    <location>
        <begin position="146"/>
        <end position="155"/>
    </location>
</feature>
<reference evidence="3" key="1">
    <citation type="submission" date="2019-08" db="EMBL/GenBank/DDBJ databases">
        <title>The genome of the North American firefly Photinus pyralis.</title>
        <authorList>
            <consortium name="Photinus pyralis genome working group"/>
            <person name="Fallon T.R."/>
            <person name="Sander Lower S.E."/>
            <person name="Weng J.-K."/>
        </authorList>
    </citation>
    <scope>NUCLEOTIDE SEQUENCE</scope>
    <source>
        <strain evidence="3">TRF0915ILg1</strain>
        <tissue evidence="3">Whole body</tissue>
    </source>
</reference>
<gene>
    <name evidence="3" type="ORF">ILUMI_18226</name>
</gene>
<dbReference type="InterPro" id="IPR004875">
    <property type="entry name" value="DDE_SF_endonuclease_dom"/>
</dbReference>